<name>A0A090MCL1_OSTTA</name>
<dbReference type="KEGG" id="ota:OT_ostta08g01600"/>
<evidence type="ECO:0000313" key="3">
    <source>
        <dbReference type="Proteomes" id="UP000009170"/>
    </source>
</evidence>
<gene>
    <name evidence="2" type="ORF">OT_ostta08g01600</name>
</gene>
<proteinExistence type="predicted"/>
<dbReference type="InParanoid" id="A0A090MCL1"/>
<dbReference type="GeneID" id="34946045"/>
<reference evidence="3" key="1">
    <citation type="journal article" date="2006" name="Proc. Natl. Acad. Sci. U.S.A.">
        <title>Genome analysis of the smallest free-living eukaryote Ostreococcus tauri unveils many unique features.</title>
        <authorList>
            <person name="Derelle E."/>
            <person name="Ferraz C."/>
            <person name="Rombauts S."/>
            <person name="Rouze P."/>
            <person name="Worden A.Z."/>
            <person name="Robbens S."/>
            <person name="Partensky F."/>
            <person name="Degroeve S."/>
            <person name="Echeynie S."/>
            <person name="Cooke R."/>
            <person name="Saeys Y."/>
            <person name="Wuyts J."/>
            <person name="Jabbari K."/>
            <person name="Bowler C."/>
            <person name="Panaud O."/>
            <person name="Piegu B."/>
            <person name="Ball S.G."/>
            <person name="Ral J.-P."/>
            <person name="Bouget F.-Y."/>
            <person name="Piganeau G."/>
            <person name="De Baets B."/>
            <person name="Picard A."/>
            <person name="Delseny M."/>
            <person name="Demaille J."/>
            <person name="Van de Peer Y."/>
            <person name="Moreau H."/>
        </authorList>
    </citation>
    <scope>NUCLEOTIDE SEQUENCE [LARGE SCALE GENOMIC DNA]</scope>
    <source>
        <strain evidence="3">OTTH 0595 / CCAP 157/2 / RCC745</strain>
    </source>
</reference>
<evidence type="ECO:0000313" key="2">
    <source>
        <dbReference type="EMBL" id="CEG01435.1"/>
    </source>
</evidence>
<dbReference type="AlphaFoldDB" id="A0A090MCL1"/>
<feature type="compositionally biased region" description="Basic and acidic residues" evidence="1">
    <location>
        <begin position="34"/>
        <end position="46"/>
    </location>
</feature>
<comment type="caution">
    <text evidence="2">The sequence shown here is derived from an EMBL/GenBank/DDBJ whole genome shotgun (WGS) entry which is preliminary data.</text>
</comment>
<reference evidence="2 3" key="2">
    <citation type="journal article" date="2014" name="BMC Genomics">
        <title>An improved genome of the model marine alga Ostreococcus tauri unfolds by assessing Illumina de novo assemblies.</title>
        <authorList>
            <person name="Blanc-Mathieu R."/>
            <person name="Verhelst B."/>
            <person name="Derelle E."/>
            <person name="Rombauts S."/>
            <person name="Bouget F.Y."/>
            <person name="Carre I."/>
            <person name="Chateau A."/>
            <person name="Eyre-Walker A."/>
            <person name="Grimsley N."/>
            <person name="Moreau H."/>
            <person name="Piegu B."/>
            <person name="Rivals E."/>
            <person name="Schackwitz W."/>
            <person name="Van de Peer Y."/>
            <person name="Piganeau G."/>
        </authorList>
    </citation>
    <scope>NUCLEOTIDE SEQUENCE [LARGE SCALE GENOMIC DNA]</scope>
    <source>
        <strain evidence="3">OTTH 0595 / CCAP 157/2 / RCC745</strain>
    </source>
</reference>
<feature type="compositionally biased region" description="Basic and acidic residues" evidence="1">
    <location>
        <begin position="102"/>
        <end position="114"/>
    </location>
</feature>
<dbReference type="EMBL" id="CAID01000008">
    <property type="protein sequence ID" value="CEG01435.1"/>
    <property type="molecule type" value="Genomic_DNA"/>
</dbReference>
<feature type="region of interest" description="Disordered" evidence="1">
    <location>
        <begin position="88"/>
        <end position="122"/>
    </location>
</feature>
<evidence type="ECO:0000256" key="1">
    <source>
        <dbReference type="SAM" id="MobiDB-lite"/>
    </source>
</evidence>
<organism evidence="2 3">
    <name type="scientific">Ostreococcus tauri</name>
    <name type="common">Marine green alga</name>
    <dbReference type="NCBI Taxonomy" id="70448"/>
    <lineage>
        <taxon>Eukaryota</taxon>
        <taxon>Viridiplantae</taxon>
        <taxon>Chlorophyta</taxon>
        <taxon>Mamiellophyceae</taxon>
        <taxon>Mamiellales</taxon>
        <taxon>Bathycoccaceae</taxon>
        <taxon>Ostreococcus</taxon>
    </lineage>
</organism>
<dbReference type="Proteomes" id="UP000009170">
    <property type="component" value="Unassembled WGS sequence"/>
</dbReference>
<protein>
    <submittedName>
        <fullName evidence="2">Unnamed product</fullName>
    </submittedName>
</protein>
<dbReference type="RefSeq" id="XP_022840954.1">
    <property type="nucleotide sequence ID" value="XM_022983546.1"/>
</dbReference>
<accession>A0A090MCL1</accession>
<sequence>MDADGSVRAVIRALCARGQRGGDAGWTNDGARAVTDDIREDDRDGRWPGATTTTTRAREGGEVDDVDACLTESALDAELDEIERAMARGGGGAATAAAAAARGREDGRRTRERSSAPGEAPEMWSARFVDVLASTRPPIDAEETSLGTVGSGLGESRRLATEIPVVGERERSNAIDERIHAIIQRVDGVRAAVAEVRRALARETSKRGFGD</sequence>
<feature type="region of interest" description="Disordered" evidence="1">
    <location>
        <begin position="20"/>
        <end position="62"/>
    </location>
</feature>
<keyword evidence="3" id="KW-1185">Reference proteome</keyword>